<comment type="caution">
    <text evidence="1">The sequence shown here is derived from an EMBL/GenBank/DDBJ whole genome shotgun (WGS) entry which is preliminary data.</text>
</comment>
<evidence type="ECO:0000313" key="1">
    <source>
        <dbReference type="EMBL" id="EMF79741.1"/>
    </source>
</evidence>
<gene>
    <name evidence="1" type="ORF">LEP1GSC188_1532</name>
</gene>
<evidence type="ECO:0000313" key="2">
    <source>
        <dbReference type="Proteomes" id="UP000011770"/>
    </source>
</evidence>
<sequence>MKRFLSRNFRSWVFILLIFGDVCFQDFPRAIFIPDFCFFLDSLGSFRSSFALLYFSLK</sequence>
<accession>M3GS53</accession>
<dbReference type="AlphaFoldDB" id="M3GS53"/>
<dbReference type="Proteomes" id="UP000011770">
    <property type="component" value="Unassembled WGS sequence"/>
</dbReference>
<protein>
    <submittedName>
        <fullName evidence="1">Uncharacterized protein</fullName>
    </submittedName>
</protein>
<name>M3GS53_9LEPT</name>
<proteinExistence type="predicted"/>
<dbReference type="EMBL" id="AHOR02000076">
    <property type="protein sequence ID" value="EMF79741.1"/>
    <property type="molecule type" value="Genomic_DNA"/>
</dbReference>
<reference evidence="1 2" key="1">
    <citation type="submission" date="2013-01" db="EMBL/GenBank/DDBJ databases">
        <authorList>
            <person name="Harkins D.M."/>
            <person name="Durkin A.S."/>
            <person name="Brinkac L.M."/>
            <person name="Haft D.H."/>
            <person name="Selengut J.D."/>
            <person name="Sanka R."/>
            <person name="DePew J."/>
            <person name="Purushe J."/>
            <person name="Tulsiani S.M."/>
            <person name="Graham G.C."/>
            <person name="Burns M.-A."/>
            <person name="Dohnt M.F."/>
            <person name="Smythe L.D."/>
            <person name="McKay D.B."/>
            <person name="Craig S.B."/>
            <person name="Vinetz J.M."/>
            <person name="Sutton G.G."/>
            <person name="Nierman W.C."/>
            <person name="Fouts D.E."/>
        </authorList>
    </citation>
    <scope>NUCLEOTIDE SEQUENCE [LARGE SCALE GENOMIC DNA]</scope>
    <source>
        <strain evidence="1 2">LT2116</strain>
    </source>
</reference>
<organism evidence="1 2">
    <name type="scientific">Leptospira weilii serovar Topaz str. LT2116</name>
    <dbReference type="NCBI Taxonomy" id="1088540"/>
    <lineage>
        <taxon>Bacteria</taxon>
        <taxon>Pseudomonadati</taxon>
        <taxon>Spirochaetota</taxon>
        <taxon>Spirochaetia</taxon>
        <taxon>Leptospirales</taxon>
        <taxon>Leptospiraceae</taxon>
        <taxon>Leptospira</taxon>
    </lineage>
</organism>